<evidence type="ECO:0000313" key="1">
    <source>
        <dbReference type="EMBL" id="MBM6757814.1"/>
    </source>
</evidence>
<reference evidence="1 2" key="1">
    <citation type="journal article" date="2021" name="Sci. Rep.">
        <title>The distribution of antibiotic resistance genes in chicken gut microbiota commensals.</title>
        <authorList>
            <person name="Juricova H."/>
            <person name="Matiasovicova J."/>
            <person name="Kubasova T."/>
            <person name="Cejkova D."/>
            <person name="Rychlik I."/>
        </authorList>
    </citation>
    <scope>NUCLEOTIDE SEQUENCE [LARGE SCALE GENOMIC DNA]</scope>
    <source>
        <strain evidence="1 2">An801</strain>
    </source>
</reference>
<dbReference type="InterPro" id="IPR025345">
    <property type="entry name" value="DUF4249"/>
</dbReference>
<protein>
    <submittedName>
        <fullName evidence="1">DUF4249 domain-containing protein</fullName>
    </submittedName>
</protein>
<keyword evidence="2" id="KW-1185">Reference proteome</keyword>
<proteinExistence type="predicted"/>
<comment type="caution">
    <text evidence="1">The sequence shown here is derived from an EMBL/GenBank/DDBJ whole genome shotgun (WGS) entry which is preliminary data.</text>
</comment>
<accession>A0ABS2EU96</accession>
<dbReference type="EMBL" id="JACJJW010000006">
    <property type="protein sequence ID" value="MBM6757814.1"/>
    <property type="molecule type" value="Genomic_DNA"/>
</dbReference>
<gene>
    <name evidence="1" type="ORF">H6A31_03780</name>
</gene>
<dbReference type="Proteomes" id="UP000703295">
    <property type="component" value="Unassembled WGS sequence"/>
</dbReference>
<organism evidence="1 2">
    <name type="scientific">Bacteroides mediterraneensis</name>
    <dbReference type="NCBI Taxonomy" id="1841856"/>
    <lineage>
        <taxon>Bacteria</taxon>
        <taxon>Pseudomonadati</taxon>
        <taxon>Bacteroidota</taxon>
        <taxon>Bacteroidia</taxon>
        <taxon>Bacteroidales</taxon>
        <taxon>Bacteroidaceae</taxon>
        <taxon>Bacteroides</taxon>
    </lineage>
</organism>
<dbReference type="RefSeq" id="WP_204474884.1">
    <property type="nucleotide sequence ID" value="NZ_JACJJW010000006.1"/>
</dbReference>
<sequence length="321" mass="37269">MRYRMWFILLGVFVCQSCTHDFSLKEMGVESKVVLFCMPFTGSDTTLIQVARSRVIHRQETSTDGKPTLVFKLNGEEKAIKYTETATELLPAQSYYVLGRLKEDDRIEMEVSYPDLPLAKAQTVIPKAFPLERLEVVLTDGNYGRGIQFRVSFTDTAGTEDYYGMRVIKKKKTVYSIPEMRDTIQYMPVDLDLEKEPLLSEKIGFDDVFDISKEYYRYLYCWDDSKIDGKSYMLKVSTYYDPGYEDEEQKETIAYKIYLYKLSKEMYTYLQALNRIQNNDLGKYGLAPIRSHYTNVENGIGLLGGCNVYESDWINSPKEKE</sequence>
<name>A0ABS2EU96_9BACE</name>
<dbReference type="Pfam" id="PF14054">
    <property type="entry name" value="DUF4249"/>
    <property type="match status" value="1"/>
</dbReference>
<evidence type="ECO:0000313" key="2">
    <source>
        <dbReference type="Proteomes" id="UP000703295"/>
    </source>
</evidence>